<dbReference type="InterPro" id="IPR020558">
    <property type="entry name" value="DiOHA_6PGluconate_deHydtase_CS"/>
</dbReference>
<dbReference type="InterPro" id="IPR000581">
    <property type="entry name" value="ILV_EDD_N"/>
</dbReference>
<feature type="binding site" evidence="15">
    <location>
        <position position="450"/>
    </location>
    <ligand>
        <name>Mg(2+)</name>
        <dbReference type="ChEBI" id="CHEBI:18420"/>
    </ligand>
</feature>
<dbReference type="AlphaFoldDB" id="A0A7M1S6M8"/>
<evidence type="ECO:0000256" key="7">
    <source>
        <dbReference type="ARBA" id="ARBA00023004"/>
    </source>
</evidence>
<dbReference type="PANTHER" id="PTHR43661:SF3">
    <property type="entry name" value="D-XYLONATE DEHYDRATASE YAGF-RELATED"/>
    <property type="match status" value="1"/>
</dbReference>
<gene>
    <name evidence="15 18" type="primary">ilvD</name>
    <name evidence="18" type="ORF">IMZ28_00600</name>
</gene>
<dbReference type="Gene3D" id="3.50.30.80">
    <property type="entry name" value="IlvD/EDD C-terminal domain-like"/>
    <property type="match status" value="1"/>
</dbReference>
<dbReference type="PANTHER" id="PTHR43661">
    <property type="entry name" value="D-XYLONATE DEHYDRATASE"/>
    <property type="match status" value="1"/>
</dbReference>
<comment type="caution">
    <text evidence="15">Lacks conserved residue(s) required for the propagation of feature annotation.</text>
</comment>
<dbReference type="NCBIfam" id="TIGR00110">
    <property type="entry name" value="ilvD"/>
    <property type="match status" value="1"/>
</dbReference>
<evidence type="ECO:0000256" key="5">
    <source>
        <dbReference type="ARBA" id="ARBA00022723"/>
    </source>
</evidence>
<dbReference type="RefSeq" id="WP_197548724.1">
    <property type="nucleotide sequence ID" value="NZ_CP063164.1"/>
</dbReference>
<dbReference type="EMBL" id="CP063164">
    <property type="protein sequence ID" value="QOR62020.1"/>
    <property type="molecule type" value="Genomic_DNA"/>
</dbReference>
<dbReference type="UniPathway" id="UPA00049">
    <property type="reaction ID" value="UER00061"/>
</dbReference>
<dbReference type="PROSITE" id="PS00886">
    <property type="entry name" value="ILVD_EDD_1"/>
    <property type="match status" value="1"/>
</dbReference>
<evidence type="ECO:0000256" key="4">
    <source>
        <dbReference type="ARBA" id="ARBA00022714"/>
    </source>
</evidence>
<dbReference type="GO" id="GO:0051537">
    <property type="term" value="F:2 iron, 2 sulfur cluster binding"/>
    <property type="evidence" value="ECO:0007669"/>
    <property type="project" value="UniProtKB-UniRule"/>
</dbReference>
<sequence>MRSDEIKKGHSRAPHRSLLRATGLRDEDFEKPFIGVANSFIELIPGHYFLNKVGEIIKEEIRANGCVPFEFNTIGVDDGIAMGHDGMLYSLPSREIIANSIETVMNAHKLDAMIAVPNCDKIVPGMIMGALRVDVPTVFVSGGPMAAGHKKDGTPIDLATAFEAVGQFEAGEIDEEELTDIECNACPSGGSCSGMFTANSMNTLMEAMGIALPGNGTILALTPEREELYRKAARRICEIAKADAATREKFRLRNILNENAVRNAFAVDMAMGGSSNTVLHMLAIAKEAEVDFNLQDINAISKRVSHIAKISPSLTTVHMEDINKAGGVSAVMHEMAKRGEDILLDNPTITGESLYERIKDAKILDTNIIHTIDNPYSEVGGLAILYGNLAEQGAVIKTAGITGDRVFTGTAVCFDSQDDAIEGIISGKVKAGNVVVIRYEGPRGGPGMQEMLSPTSLIMGMGLGDKVALITDGRFSGATRGASIGHVSPEAAEGGMIGLLEDGDEIHIDVDNYILEVRLSDAEIAERRARFKPIVKPLKSKWLKQYRALVTNASSGAVLEAE</sequence>
<dbReference type="FunFam" id="3.50.30.80:FF:000001">
    <property type="entry name" value="Dihydroxy-acid dehydratase"/>
    <property type="match status" value="1"/>
</dbReference>
<feature type="domain" description="Dihydroxy-acid/6-phosphogluconate dehydratase C-terminal" evidence="17">
    <location>
        <begin position="367"/>
        <end position="557"/>
    </location>
</feature>
<evidence type="ECO:0000256" key="8">
    <source>
        <dbReference type="ARBA" id="ARBA00023014"/>
    </source>
</evidence>
<evidence type="ECO:0000256" key="15">
    <source>
        <dbReference type="HAMAP-Rule" id="MF_00012"/>
    </source>
</evidence>
<name>A0A7M1S6M8_9BACT</name>
<comment type="function">
    <text evidence="15">Functions in the biosynthesis of branched-chain amino acids. Catalyzes the dehydration of (2R,3R)-2,3-dihydroxy-3-methylpentanoate (2,3-dihydroxy-3-methylvalerate) into 2-oxo-3-methylpentanoate (2-oxo-3-methylvalerate) and of (2R)-2,3-dihydroxy-3-methylbutanoate (2,3-dihydroxyisovalerate) into 2-oxo-3-methylbutanoate (2-oxoisovalerate), the penultimate precursor to L-isoleucine and L-valine, respectively.</text>
</comment>
<keyword evidence="4 15" id="KW-0001">2Fe-2S</keyword>
<comment type="cofactor">
    <cofactor evidence="1 15">
        <name>Mg(2+)</name>
        <dbReference type="ChEBI" id="CHEBI:18420"/>
    </cofactor>
</comment>
<dbReference type="InterPro" id="IPR037237">
    <property type="entry name" value="IlvD/EDD_N"/>
</dbReference>
<comment type="cofactor">
    <cofactor evidence="15">
        <name>[2Fe-2S] cluster</name>
        <dbReference type="ChEBI" id="CHEBI:190135"/>
    </cofactor>
    <text evidence="15">Binds 1 [2Fe-2S] cluster per subunit. This cluster acts as a Lewis acid cofactor.</text>
</comment>
<feature type="domain" description="Dihydroxy-acid/6-phosphogluconate dehydratase N-terminal" evidence="16">
    <location>
        <begin position="31"/>
        <end position="356"/>
    </location>
</feature>
<evidence type="ECO:0000313" key="19">
    <source>
        <dbReference type="Proteomes" id="UP000595074"/>
    </source>
</evidence>
<comment type="catalytic activity">
    <reaction evidence="15">
        <text>(2R,3R)-2,3-dihydroxy-3-methylpentanoate = (S)-3-methyl-2-oxopentanoate + H2O</text>
        <dbReference type="Rhea" id="RHEA:27694"/>
        <dbReference type="ChEBI" id="CHEBI:15377"/>
        <dbReference type="ChEBI" id="CHEBI:35146"/>
        <dbReference type="ChEBI" id="CHEBI:49258"/>
        <dbReference type="EC" id="4.2.1.9"/>
    </reaction>
</comment>
<dbReference type="Proteomes" id="UP000595074">
    <property type="component" value="Chromosome"/>
</dbReference>
<feature type="active site" description="Proton acceptor" evidence="15">
    <location>
        <position position="476"/>
    </location>
</feature>
<evidence type="ECO:0000259" key="17">
    <source>
        <dbReference type="Pfam" id="PF24877"/>
    </source>
</evidence>
<keyword evidence="7 15" id="KW-0408">Iron</keyword>
<dbReference type="InterPro" id="IPR004404">
    <property type="entry name" value="DihydroxyA_deHydtase"/>
</dbReference>
<evidence type="ECO:0000256" key="14">
    <source>
        <dbReference type="ARBA" id="ARBA00029490"/>
    </source>
</evidence>
<feature type="binding site" evidence="15">
    <location>
        <position position="78"/>
    </location>
    <ligand>
        <name>Mg(2+)</name>
        <dbReference type="ChEBI" id="CHEBI:18420"/>
    </ligand>
</feature>
<evidence type="ECO:0000256" key="13">
    <source>
        <dbReference type="ARBA" id="ARBA00029437"/>
    </source>
</evidence>
<evidence type="ECO:0000313" key="18">
    <source>
        <dbReference type="EMBL" id="QOR62020.1"/>
    </source>
</evidence>
<dbReference type="SUPFAM" id="SSF143975">
    <property type="entry name" value="IlvD/EDD N-terminal domain-like"/>
    <property type="match status" value="1"/>
</dbReference>
<dbReference type="HAMAP" id="MF_00012">
    <property type="entry name" value="IlvD"/>
    <property type="match status" value="1"/>
</dbReference>
<evidence type="ECO:0000256" key="11">
    <source>
        <dbReference type="ARBA" id="ARBA00029304"/>
    </source>
</evidence>
<dbReference type="UniPathway" id="UPA00047">
    <property type="reaction ID" value="UER00057"/>
</dbReference>
<dbReference type="Pfam" id="PF00920">
    <property type="entry name" value="ILVD_EDD_N"/>
    <property type="match status" value="1"/>
</dbReference>
<keyword evidence="8 15" id="KW-0411">Iron-sulfur</keyword>
<dbReference type="InterPro" id="IPR042096">
    <property type="entry name" value="Dihydro-acid_dehy_C"/>
</dbReference>
<keyword evidence="19" id="KW-1185">Reference proteome</keyword>
<dbReference type="EC" id="4.2.1.9" evidence="14 15"/>
<dbReference type="Pfam" id="PF24877">
    <property type="entry name" value="ILV_EDD_C"/>
    <property type="match status" value="1"/>
</dbReference>
<reference evidence="18 19" key="1">
    <citation type="submission" date="2020-10" db="EMBL/GenBank/DDBJ databases">
        <title>The genome of sulfurovum sp.</title>
        <authorList>
            <person name="Xie S."/>
            <person name="Shao Z."/>
            <person name="Jiang L."/>
        </authorList>
    </citation>
    <scope>NUCLEOTIDE SEQUENCE [LARGE SCALE GENOMIC DNA]</scope>
    <source>
        <strain evidence="18 19">ST-419</strain>
    </source>
</reference>
<comment type="similarity">
    <text evidence="2 15">Belongs to the IlvD/Edd family.</text>
</comment>
<comment type="pathway">
    <text evidence="12 15">Amino-acid biosynthesis; L-valine biosynthesis; L-valine from pyruvate: step 3/4.</text>
</comment>
<keyword evidence="3 15" id="KW-0028">Amino-acid biosynthesis</keyword>
<evidence type="ECO:0000256" key="6">
    <source>
        <dbReference type="ARBA" id="ARBA00022842"/>
    </source>
</evidence>
<evidence type="ECO:0000256" key="10">
    <source>
        <dbReference type="ARBA" id="ARBA00023304"/>
    </source>
</evidence>
<comment type="subunit">
    <text evidence="15">Homodimer.</text>
</comment>
<proteinExistence type="inferred from homology"/>
<evidence type="ECO:0000256" key="3">
    <source>
        <dbReference type="ARBA" id="ARBA00022605"/>
    </source>
</evidence>
<dbReference type="GO" id="GO:0005829">
    <property type="term" value="C:cytosol"/>
    <property type="evidence" value="ECO:0007669"/>
    <property type="project" value="TreeGrafter"/>
</dbReference>
<organism evidence="18 19">
    <name type="scientific">Sulfurovum indicum</name>
    <dbReference type="NCBI Taxonomy" id="2779528"/>
    <lineage>
        <taxon>Bacteria</taxon>
        <taxon>Pseudomonadati</taxon>
        <taxon>Campylobacterota</taxon>
        <taxon>Epsilonproteobacteria</taxon>
        <taxon>Campylobacterales</taxon>
        <taxon>Sulfurovaceae</taxon>
        <taxon>Sulfurovum</taxon>
    </lineage>
</organism>
<keyword evidence="6 15" id="KW-0460">Magnesium</keyword>
<evidence type="ECO:0000259" key="16">
    <source>
        <dbReference type="Pfam" id="PF00920"/>
    </source>
</evidence>
<feature type="binding site" evidence="15">
    <location>
        <position position="120"/>
    </location>
    <ligand>
        <name>Mg(2+)</name>
        <dbReference type="ChEBI" id="CHEBI:18420"/>
    </ligand>
</feature>
<dbReference type="GO" id="GO:0009099">
    <property type="term" value="P:L-valine biosynthetic process"/>
    <property type="evidence" value="ECO:0007669"/>
    <property type="project" value="UniProtKB-UniRule"/>
</dbReference>
<keyword evidence="5 15" id="KW-0479">Metal-binding</keyword>
<dbReference type="GO" id="GO:0000287">
    <property type="term" value="F:magnesium ion binding"/>
    <property type="evidence" value="ECO:0007669"/>
    <property type="project" value="UniProtKB-UniRule"/>
</dbReference>
<feature type="binding site" description="via carbamate group" evidence="15">
    <location>
        <position position="121"/>
    </location>
    <ligand>
        <name>Mg(2+)</name>
        <dbReference type="ChEBI" id="CHEBI:18420"/>
    </ligand>
</feature>
<dbReference type="NCBIfam" id="NF002068">
    <property type="entry name" value="PRK00911.1"/>
    <property type="match status" value="1"/>
</dbReference>
<comment type="catalytic activity">
    <reaction evidence="11">
        <text>(2R)-2,3-dihydroxy-3-methylbutanoate = 3-methyl-2-oxobutanoate + H2O</text>
        <dbReference type="Rhea" id="RHEA:24809"/>
        <dbReference type="ChEBI" id="CHEBI:11851"/>
        <dbReference type="ChEBI" id="CHEBI:15377"/>
        <dbReference type="ChEBI" id="CHEBI:49072"/>
        <dbReference type="EC" id="4.2.1.9"/>
    </reaction>
    <physiologicalReaction direction="left-to-right" evidence="11">
        <dbReference type="Rhea" id="RHEA:24810"/>
    </physiologicalReaction>
</comment>
<dbReference type="KEGG" id="sinu:IMZ28_00600"/>
<keyword evidence="9 15" id="KW-0456">Lyase</keyword>
<evidence type="ECO:0000256" key="2">
    <source>
        <dbReference type="ARBA" id="ARBA00006486"/>
    </source>
</evidence>
<protein>
    <recommendedName>
        <fullName evidence="14 15">Dihydroxy-acid dehydratase</fullName>
        <shortName evidence="15">DAD</shortName>
        <ecNumber evidence="14 15">4.2.1.9</ecNumber>
    </recommendedName>
</protein>
<evidence type="ECO:0000256" key="9">
    <source>
        <dbReference type="ARBA" id="ARBA00023239"/>
    </source>
</evidence>
<evidence type="ECO:0000256" key="1">
    <source>
        <dbReference type="ARBA" id="ARBA00001946"/>
    </source>
</evidence>
<evidence type="ECO:0000256" key="12">
    <source>
        <dbReference type="ARBA" id="ARBA00029436"/>
    </source>
</evidence>
<dbReference type="InterPro" id="IPR056740">
    <property type="entry name" value="ILV_EDD_C"/>
</dbReference>
<keyword evidence="10 15" id="KW-0100">Branched-chain amino acid biosynthesis</keyword>
<dbReference type="GO" id="GO:0009097">
    <property type="term" value="P:isoleucine biosynthetic process"/>
    <property type="evidence" value="ECO:0007669"/>
    <property type="project" value="UniProtKB-UniRule"/>
</dbReference>
<feature type="modified residue" description="N6-carboxylysine" evidence="15">
    <location>
        <position position="121"/>
    </location>
</feature>
<comment type="pathway">
    <text evidence="13 15">Amino-acid biosynthesis; L-isoleucine biosynthesis; L-isoleucine from 2-oxobutanoate: step 3/4.</text>
</comment>
<dbReference type="GO" id="GO:0004160">
    <property type="term" value="F:dihydroxy-acid dehydratase activity"/>
    <property type="evidence" value="ECO:0007669"/>
    <property type="project" value="UniProtKB-UniRule"/>
</dbReference>
<dbReference type="PROSITE" id="PS00887">
    <property type="entry name" value="ILVD_EDD_2"/>
    <property type="match status" value="1"/>
</dbReference>
<accession>A0A7M1S6M8</accession>
<dbReference type="SUPFAM" id="SSF52016">
    <property type="entry name" value="LeuD/IlvD-like"/>
    <property type="match status" value="1"/>
</dbReference>